<dbReference type="SUPFAM" id="SSF52972">
    <property type="entry name" value="ITPase-like"/>
    <property type="match status" value="1"/>
</dbReference>
<accession>A0AA37T904</accession>
<dbReference type="Pfam" id="PF01725">
    <property type="entry name" value="Ham1p_like"/>
    <property type="match status" value="1"/>
</dbReference>
<evidence type="ECO:0000313" key="12">
    <source>
        <dbReference type="EMBL" id="GLS27062.1"/>
    </source>
</evidence>
<keyword evidence="13" id="KW-1185">Reference proteome</keyword>
<dbReference type="EMBL" id="BSPD01000065">
    <property type="protein sequence ID" value="GLS27062.1"/>
    <property type="molecule type" value="Genomic_DNA"/>
</dbReference>
<evidence type="ECO:0000256" key="4">
    <source>
        <dbReference type="ARBA" id="ARBA00022741"/>
    </source>
</evidence>
<dbReference type="GO" id="GO:0009117">
    <property type="term" value="P:nucleotide metabolic process"/>
    <property type="evidence" value="ECO:0007669"/>
    <property type="project" value="UniProtKB-KW"/>
</dbReference>
<dbReference type="GO" id="GO:0005829">
    <property type="term" value="C:cytosol"/>
    <property type="evidence" value="ECO:0007669"/>
    <property type="project" value="TreeGrafter"/>
</dbReference>
<evidence type="ECO:0000256" key="1">
    <source>
        <dbReference type="ARBA" id="ARBA00008023"/>
    </source>
</evidence>
<evidence type="ECO:0000256" key="10">
    <source>
        <dbReference type="HAMAP-Rule" id="MF_01405"/>
    </source>
</evidence>
<comment type="cofactor">
    <cofactor evidence="10">
        <name>Mg(2+)</name>
        <dbReference type="ChEBI" id="CHEBI:18420"/>
    </cofactor>
    <text evidence="10">Binds 1 Mg(2+) ion per subunit.</text>
</comment>
<evidence type="ECO:0000256" key="3">
    <source>
        <dbReference type="ARBA" id="ARBA00022723"/>
    </source>
</evidence>
<dbReference type="GO" id="GO:0036220">
    <property type="term" value="F:ITP diphosphatase activity"/>
    <property type="evidence" value="ECO:0007669"/>
    <property type="project" value="UniProtKB-UniRule"/>
</dbReference>
<keyword evidence="6 10" id="KW-0460">Magnesium</keyword>
<feature type="binding site" evidence="10">
    <location>
        <position position="182"/>
    </location>
    <ligand>
        <name>substrate</name>
    </ligand>
</feature>
<dbReference type="RefSeq" id="WP_232592902.1">
    <property type="nucleotide sequence ID" value="NZ_BSPD01000065.1"/>
</dbReference>
<dbReference type="Proteomes" id="UP001156870">
    <property type="component" value="Unassembled WGS sequence"/>
</dbReference>
<sequence length="206" mass="22166">MSTAIKPQSIVLASGNAGKIREFQQLLGEYHISIKPQSEFNVPSVDETGLTFVENAILKARHACEHTGLAAIADDSGLAVDALNGAPGIYSARYSESGNDADNNAKLITALADIPEAKRGARFICALAFMRHAEDPTPILAIGQWYGRILEAPCGENGFGYDPLFYVPTHHCASAQLDKAEKNAISHRGMAMSQLLDGMRNAQIIR</sequence>
<dbReference type="InterPro" id="IPR002637">
    <property type="entry name" value="RdgB/HAM1"/>
</dbReference>
<reference evidence="12 13" key="1">
    <citation type="journal article" date="2014" name="Int. J. Syst. Evol. Microbiol.">
        <title>Complete genome sequence of Corynebacterium casei LMG S-19264T (=DSM 44701T), isolated from a smear-ripened cheese.</title>
        <authorList>
            <consortium name="US DOE Joint Genome Institute (JGI-PGF)"/>
            <person name="Walter F."/>
            <person name="Albersmeier A."/>
            <person name="Kalinowski J."/>
            <person name="Ruckert C."/>
        </authorList>
    </citation>
    <scope>NUCLEOTIDE SEQUENCE [LARGE SCALE GENOMIC DNA]</scope>
    <source>
        <strain evidence="12 13">NBRC 110095</strain>
    </source>
</reference>
<comment type="catalytic activity">
    <reaction evidence="9 10">
        <text>XTP + H2O = XMP + diphosphate + H(+)</text>
        <dbReference type="Rhea" id="RHEA:28610"/>
        <dbReference type="ChEBI" id="CHEBI:15377"/>
        <dbReference type="ChEBI" id="CHEBI:15378"/>
        <dbReference type="ChEBI" id="CHEBI:33019"/>
        <dbReference type="ChEBI" id="CHEBI:57464"/>
        <dbReference type="ChEBI" id="CHEBI:61314"/>
        <dbReference type="EC" id="3.6.1.66"/>
    </reaction>
</comment>
<evidence type="ECO:0000256" key="8">
    <source>
        <dbReference type="ARBA" id="ARBA00051875"/>
    </source>
</evidence>
<dbReference type="EC" id="3.6.1.66" evidence="10"/>
<feature type="binding site" evidence="10">
    <location>
        <position position="75"/>
    </location>
    <ligand>
        <name>Mg(2+)</name>
        <dbReference type="ChEBI" id="CHEBI:18420"/>
    </ligand>
</feature>
<dbReference type="Gene3D" id="3.90.950.10">
    <property type="match status" value="1"/>
</dbReference>
<dbReference type="CDD" id="cd00515">
    <property type="entry name" value="HAM1"/>
    <property type="match status" value="1"/>
</dbReference>
<comment type="subunit">
    <text evidence="2 10">Homodimer.</text>
</comment>
<evidence type="ECO:0000256" key="11">
    <source>
        <dbReference type="RuleBase" id="RU003781"/>
    </source>
</evidence>
<keyword evidence="7 10" id="KW-0546">Nucleotide metabolism</keyword>
<evidence type="ECO:0000256" key="5">
    <source>
        <dbReference type="ARBA" id="ARBA00022801"/>
    </source>
</evidence>
<dbReference type="NCBIfam" id="TIGR00042">
    <property type="entry name" value="RdgB/HAM1 family non-canonical purine NTP pyrophosphatase"/>
    <property type="match status" value="1"/>
</dbReference>
<evidence type="ECO:0000256" key="6">
    <source>
        <dbReference type="ARBA" id="ARBA00022842"/>
    </source>
</evidence>
<keyword evidence="3 10" id="KW-0479">Metal-binding</keyword>
<proteinExistence type="inferred from homology"/>
<feature type="binding site" evidence="10">
    <location>
        <begin position="14"/>
        <end position="19"/>
    </location>
    <ligand>
        <name>substrate</name>
    </ligand>
</feature>
<feature type="binding site" evidence="10">
    <location>
        <position position="46"/>
    </location>
    <ligand>
        <name>Mg(2+)</name>
        <dbReference type="ChEBI" id="CHEBI:18420"/>
    </ligand>
</feature>
<feature type="binding site" evidence="10">
    <location>
        <position position="76"/>
    </location>
    <ligand>
        <name>substrate</name>
    </ligand>
</feature>
<dbReference type="GO" id="GO:0036222">
    <property type="term" value="F:XTP diphosphatase activity"/>
    <property type="evidence" value="ECO:0007669"/>
    <property type="project" value="UniProtKB-UniRule"/>
</dbReference>
<keyword evidence="4 10" id="KW-0547">Nucleotide-binding</keyword>
<comment type="similarity">
    <text evidence="1 10 11">Belongs to the HAM1 NTPase family.</text>
</comment>
<feature type="active site" description="Proton acceptor" evidence="10">
    <location>
        <position position="75"/>
    </location>
</feature>
<dbReference type="InterPro" id="IPR029001">
    <property type="entry name" value="ITPase-like_fam"/>
</dbReference>
<comment type="catalytic activity">
    <reaction evidence="8 10">
        <text>dITP + H2O = dIMP + diphosphate + H(+)</text>
        <dbReference type="Rhea" id="RHEA:28342"/>
        <dbReference type="ChEBI" id="CHEBI:15377"/>
        <dbReference type="ChEBI" id="CHEBI:15378"/>
        <dbReference type="ChEBI" id="CHEBI:33019"/>
        <dbReference type="ChEBI" id="CHEBI:61194"/>
        <dbReference type="ChEBI" id="CHEBI:61382"/>
        <dbReference type="EC" id="3.6.1.66"/>
    </reaction>
</comment>
<name>A0AA37T904_9GAMM</name>
<evidence type="ECO:0000256" key="2">
    <source>
        <dbReference type="ARBA" id="ARBA00011738"/>
    </source>
</evidence>
<evidence type="ECO:0000256" key="7">
    <source>
        <dbReference type="ARBA" id="ARBA00023080"/>
    </source>
</evidence>
<comment type="catalytic activity">
    <reaction evidence="10">
        <text>ITP + H2O = IMP + diphosphate + H(+)</text>
        <dbReference type="Rhea" id="RHEA:29399"/>
        <dbReference type="ChEBI" id="CHEBI:15377"/>
        <dbReference type="ChEBI" id="CHEBI:15378"/>
        <dbReference type="ChEBI" id="CHEBI:33019"/>
        <dbReference type="ChEBI" id="CHEBI:58053"/>
        <dbReference type="ChEBI" id="CHEBI:61402"/>
        <dbReference type="EC" id="3.6.1.66"/>
    </reaction>
</comment>
<evidence type="ECO:0000256" key="9">
    <source>
        <dbReference type="ARBA" id="ARBA00052017"/>
    </source>
</evidence>
<dbReference type="PANTHER" id="PTHR11067">
    <property type="entry name" value="INOSINE TRIPHOSPHATE PYROPHOSPHATASE/HAM1 PROTEIN"/>
    <property type="match status" value="1"/>
</dbReference>
<dbReference type="GO" id="GO:0017111">
    <property type="term" value="F:ribonucleoside triphosphate phosphatase activity"/>
    <property type="evidence" value="ECO:0007669"/>
    <property type="project" value="InterPro"/>
</dbReference>
<dbReference type="AlphaFoldDB" id="A0AA37T904"/>
<dbReference type="GO" id="GO:0000166">
    <property type="term" value="F:nucleotide binding"/>
    <property type="evidence" value="ECO:0007669"/>
    <property type="project" value="UniProtKB-KW"/>
</dbReference>
<dbReference type="PANTHER" id="PTHR11067:SF9">
    <property type="entry name" value="INOSINE TRIPHOSPHATE PYROPHOSPHATASE"/>
    <property type="match status" value="1"/>
</dbReference>
<evidence type="ECO:0000313" key="13">
    <source>
        <dbReference type="Proteomes" id="UP001156870"/>
    </source>
</evidence>
<feature type="binding site" evidence="10">
    <location>
        <begin position="187"/>
        <end position="188"/>
    </location>
    <ligand>
        <name>substrate</name>
    </ligand>
</feature>
<dbReference type="InterPro" id="IPR020922">
    <property type="entry name" value="dITP/XTP_pyrophosphatase"/>
</dbReference>
<feature type="binding site" evidence="10">
    <location>
        <begin position="159"/>
        <end position="162"/>
    </location>
    <ligand>
        <name>substrate</name>
    </ligand>
</feature>
<dbReference type="GO" id="GO:0035870">
    <property type="term" value="F:dITP diphosphatase activity"/>
    <property type="evidence" value="ECO:0007669"/>
    <property type="project" value="UniProtKB-UniRule"/>
</dbReference>
<dbReference type="GO" id="GO:0009146">
    <property type="term" value="P:purine nucleoside triphosphate catabolic process"/>
    <property type="evidence" value="ECO:0007669"/>
    <property type="project" value="UniProtKB-UniRule"/>
</dbReference>
<organism evidence="12 13">
    <name type="scientific">Marinibactrum halimedae</name>
    <dbReference type="NCBI Taxonomy" id="1444977"/>
    <lineage>
        <taxon>Bacteria</taxon>
        <taxon>Pseudomonadati</taxon>
        <taxon>Pseudomonadota</taxon>
        <taxon>Gammaproteobacteria</taxon>
        <taxon>Cellvibrionales</taxon>
        <taxon>Cellvibrionaceae</taxon>
        <taxon>Marinibactrum</taxon>
    </lineage>
</organism>
<comment type="caution">
    <text evidence="12">The sequence shown here is derived from an EMBL/GenBank/DDBJ whole genome shotgun (WGS) entry which is preliminary data.</text>
</comment>
<protein>
    <recommendedName>
        <fullName evidence="10">dITP/XTP pyrophosphatase</fullName>
        <ecNumber evidence="10">3.6.1.66</ecNumber>
    </recommendedName>
    <alternativeName>
        <fullName evidence="10">Non-canonical purine NTP pyrophosphatase</fullName>
    </alternativeName>
    <alternativeName>
        <fullName evidence="10">Non-standard purine NTP pyrophosphatase</fullName>
    </alternativeName>
    <alternativeName>
        <fullName evidence="10">Nucleoside-triphosphate diphosphatase</fullName>
    </alternativeName>
    <alternativeName>
        <fullName evidence="10">Nucleoside-triphosphate pyrophosphatase</fullName>
        <shortName evidence="10">NTPase</shortName>
    </alternativeName>
</protein>
<keyword evidence="5 10" id="KW-0378">Hydrolase</keyword>
<dbReference type="HAMAP" id="MF_01405">
    <property type="entry name" value="Non_canon_purine_NTPase"/>
    <property type="match status" value="1"/>
</dbReference>
<dbReference type="FunFam" id="3.90.950.10:FF:000001">
    <property type="entry name" value="dITP/XTP pyrophosphatase"/>
    <property type="match status" value="1"/>
</dbReference>
<dbReference type="GO" id="GO:0046872">
    <property type="term" value="F:metal ion binding"/>
    <property type="evidence" value="ECO:0007669"/>
    <property type="project" value="UniProtKB-KW"/>
</dbReference>
<gene>
    <name evidence="12" type="ORF">GCM10007877_27810</name>
</gene>
<comment type="function">
    <text evidence="10">Pyrophosphatase that catalyzes the hydrolysis of nucleoside triphosphates to their monophosphate derivatives, with a high preference for the non-canonical purine nucleotides XTP (xanthosine triphosphate), dITP (deoxyinosine triphosphate) and ITP. Seems to function as a house-cleaning enzyme that removes non-canonical purine nucleotides from the nucleotide pool, thus preventing their incorporation into DNA/RNA and avoiding chromosomal lesions.</text>
</comment>